<protein>
    <submittedName>
        <fullName evidence="1">Uncharacterized protein</fullName>
    </submittedName>
</protein>
<keyword evidence="2" id="KW-1185">Reference proteome</keyword>
<dbReference type="AlphaFoldDB" id="A0A830F744"/>
<proteinExistence type="predicted"/>
<evidence type="ECO:0000313" key="2">
    <source>
        <dbReference type="Proteomes" id="UP000628840"/>
    </source>
</evidence>
<reference evidence="1 2" key="1">
    <citation type="journal article" date="2019" name="Int. J. Syst. Evol. Microbiol.">
        <title>The Global Catalogue of Microorganisms (GCM) 10K type strain sequencing project: providing services to taxonomists for standard genome sequencing and annotation.</title>
        <authorList>
            <consortium name="The Broad Institute Genomics Platform"/>
            <consortium name="The Broad Institute Genome Sequencing Center for Infectious Disease"/>
            <person name="Wu L."/>
            <person name="Ma J."/>
        </authorList>
    </citation>
    <scope>NUCLEOTIDE SEQUENCE [LARGE SCALE GENOMIC DNA]</scope>
    <source>
        <strain evidence="1 2">JCM 19585</strain>
    </source>
</reference>
<dbReference type="Proteomes" id="UP000628840">
    <property type="component" value="Unassembled WGS sequence"/>
</dbReference>
<organism evidence="1 2">
    <name type="scientific">Halarchaeum grantii</name>
    <dbReference type="NCBI Taxonomy" id="1193105"/>
    <lineage>
        <taxon>Archaea</taxon>
        <taxon>Methanobacteriati</taxon>
        <taxon>Methanobacteriota</taxon>
        <taxon>Stenosarchaea group</taxon>
        <taxon>Halobacteria</taxon>
        <taxon>Halobacteriales</taxon>
        <taxon>Halobacteriaceae</taxon>
    </lineage>
</organism>
<dbReference type="EMBL" id="BMPF01000012">
    <property type="protein sequence ID" value="GGL45593.1"/>
    <property type="molecule type" value="Genomic_DNA"/>
</dbReference>
<sequence length="61" mass="6799">MRFEGVKYPRVFGRNAHVVPDHDAFDGSKYPRTKHSGPEGMRILPLRSAVQMGSDVSLDGQ</sequence>
<evidence type="ECO:0000313" key="1">
    <source>
        <dbReference type="EMBL" id="GGL45593.1"/>
    </source>
</evidence>
<accession>A0A830F744</accession>
<comment type="caution">
    <text evidence="1">The sequence shown here is derived from an EMBL/GenBank/DDBJ whole genome shotgun (WGS) entry which is preliminary data.</text>
</comment>
<name>A0A830F744_9EURY</name>
<gene>
    <name evidence="1" type="ORF">GCM10009037_31220</name>
</gene>